<comment type="subcellular location">
    <subcellularLocation>
        <location evidence="12">Cytoplasm</location>
    </subcellularLocation>
</comment>
<feature type="domain" description="FAD-dependent oxidoreductase 2 FAD-binding" evidence="13">
    <location>
        <begin position="16"/>
        <end position="395"/>
    </location>
</feature>
<dbReference type="EC" id="1.4.3.16" evidence="4 10"/>
<evidence type="ECO:0000256" key="1">
    <source>
        <dbReference type="ARBA" id="ARBA00001974"/>
    </source>
</evidence>
<dbReference type="EMBL" id="PGEX01000001">
    <property type="protein sequence ID" value="PJJ40552.1"/>
    <property type="molecule type" value="Genomic_DNA"/>
</dbReference>
<dbReference type="Pfam" id="PF00890">
    <property type="entry name" value="FAD_binding_2"/>
    <property type="match status" value="1"/>
</dbReference>
<evidence type="ECO:0000256" key="5">
    <source>
        <dbReference type="ARBA" id="ARBA00022630"/>
    </source>
</evidence>
<comment type="pathway">
    <text evidence="2 12">Cofactor biosynthesis; NAD(+) biosynthesis; iminoaspartate from L-aspartate (oxidase route): step 1/1.</text>
</comment>
<evidence type="ECO:0000256" key="11">
    <source>
        <dbReference type="PIRSR" id="PIRSR000171-1"/>
    </source>
</evidence>
<dbReference type="InterPro" id="IPR036188">
    <property type="entry name" value="FAD/NAD-bd_sf"/>
</dbReference>
<gene>
    <name evidence="15" type="ORF">BGX16_0482</name>
</gene>
<dbReference type="InterPro" id="IPR005288">
    <property type="entry name" value="NadB"/>
</dbReference>
<comment type="catalytic activity">
    <reaction evidence="9">
        <text>L-aspartate + O2 = iminosuccinate + H2O2</text>
        <dbReference type="Rhea" id="RHEA:25876"/>
        <dbReference type="ChEBI" id="CHEBI:15379"/>
        <dbReference type="ChEBI" id="CHEBI:16240"/>
        <dbReference type="ChEBI" id="CHEBI:29991"/>
        <dbReference type="ChEBI" id="CHEBI:77875"/>
        <dbReference type="EC" id="1.4.3.16"/>
    </reaction>
    <physiologicalReaction direction="left-to-right" evidence="9">
        <dbReference type="Rhea" id="RHEA:25877"/>
    </physiologicalReaction>
</comment>
<dbReference type="Gene3D" id="3.50.50.60">
    <property type="entry name" value="FAD/NAD(P)-binding domain"/>
    <property type="match status" value="1"/>
</dbReference>
<organism evidence="15 16">
    <name type="scientific">Hallerella succinigenes</name>
    <dbReference type="NCBI Taxonomy" id="1896222"/>
    <lineage>
        <taxon>Bacteria</taxon>
        <taxon>Pseudomonadati</taxon>
        <taxon>Fibrobacterota</taxon>
        <taxon>Fibrobacteria</taxon>
        <taxon>Fibrobacterales</taxon>
        <taxon>Fibrobacteraceae</taxon>
        <taxon>Hallerella</taxon>
    </lineage>
</organism>
<reference evidence="15 16" key="1">
    <citation type="submission" date="2017-11" db="EMBL/GenBank/DDBJ databases">
        <title>Animal gut microbial communities from fecal samples from Wisconsin, USA.</title>
        <authorList>
            <person name="Neumann A."/>
        </authorList>
    </citation>
    <scope>NUCLEOTIDE SEQUENCE [LARGE SCALE GENOMIC DNA]</scope>
    <source>
        <strain evidence="15 16">UWS3</strain>
    </source>
</reference>
<feature type="active site" description="Proton acceptor" evidence="11">
    <location>
        <position position="293"/>
    </location>
</feature>
<keyword evidence="6 12" id="KW-0662">Pyridine nucleotide biosynthesis</keyword>
<accession>A0A2M9A4B2</accession>
<keyword evidence="7 12" id="KW-0274">FAD</keyword>
<dbReference type="Gene3D" id="1.20.58.100">
    <property type="entry name" value="Fumarate reductase/succinate dehydrogenase flavoprotein-like, C-terminal domain"/>
    <property type="match status" value="1"/>
</dbReference>
<keyword evidence="8 12" id="KW-0560">Oxidoreductase</keyword>
<protein>
    <recommendedName>
        <fullName evidence="4 10">L-aspartate oxidase</fullName>
        <ecNumber evidence="4 10">1.4.3.16</ecNumber>
    </recommendedName>
</protein>
<dbReference type="PRINTS" id="PR00368">
    <property type="entry name" value="FADPNR"/>
</dbReference>
<dbReference type="GO" id="GO:0005737">
    <property type="term" value="C:cytoplasm"/>
    <property type="evidence" value="ECO:0007669"/>
    <property type="project" value="UniProtKB-SubCell"/>
</dbReference>
<evidence type="ECO:0000256" key="3">
    <source>
        <dbReference type="ARBA" id="ARBA00008562"/>
    </source>
</evidence>
<dbReference type="InterPro" id="IPR015939">
    <property type="entry name" value="Fum_Rdtase/Succ_DH_flav-like_C"/>
</dbReference>
<evidence type="ECO:0000256" key="4">
    <source>
        <dbReference type="ARBA" id="ARBA00012173"/>
    </source>
</evidence>
<dbReference type="SUPFAM" id="SSF51905">
    <property type="entry name" value="FAD/NAD(P)-binding domain"/>
    <property type="match status" value="1"/>
</dbReference>
<dbReference type="FunFam" id="3.90.700.10:FF:000002">
    <property type="entry name" value="L-aspartate oxidase"/>
    <property type="match status" value="1"/>
</dbReference>
<evidence type="ECO:0000256" key="6">
    <source>
        <dbReference type="ARBA" id="ARBA00022642"/>
    </source>
</evidence>
<keyword evidence="16" id="KW-1185">Reference proteome</keyword>
<comment type="function">
    <text evidence="12">Catalyzes the oxidation of L-aspartate to iminoaspartate.</text>
</comment>
<sequence>MGNAFKHQHLEATVYDILILGAGIAGLSAAIKAAEHGHSVLILTKGAKPDGSSNYAQGGICSVTDPKDSFKLHQEDTCEAGAGLCKKNAVKILVENGPKTIDQLVKWGVKFTPAESNDANIRFDLHLEGGHSHRRILHAADLTGKEIMRALLVKIHEFPNITFLENALIADLILNKNKTRALGAKVIHQKTGEIEAIFAKVTIMATGGAGRLWFHTIDPPDACGDGIAIAARAGTAIQDVEFMQFHPTSLYAPSLKKAFLISEAVRGYGGILKNSKGEEFMNGVHPLRSLAPRDIVARAIHREMKRTGEPCMFLDVTAHNPKDTKTHFPHIYAKCLSAGVDMTKEWIPVVPAAHYMCGGVLVDTWSKTQIEGLYASGEVAATGVHGANRLASNSLLESVVFALRAVENIEKTGILKKSFRTPTIKSEKVKMTGGEHWKKRTVEAKKLMWEKCGIVRSVAGLNEGLAKLREFNSEVEAEMKKPGTKTVALLEFRNAVESSILIVKSALARKESRGLQSILDYPKMSPKLVHHNIYLKYPLENN</sequence>
<comment type="similarity">
    <text evidence="3 12">Belongs to the FAD-dependent oxidoreductase 2 family. NadB subfamily.</text>
</comment>
<dbReference type="SUPFAM" id="SSF46977">
    <property type="entry name" value="Succinate dehydrogenase/fumarate reductase flavoprotein C-terminal domain"/>
    <property type="match status" value="1"/>
</dbReference>
<dbReference type="GO" id="GO:0009435">
    <property type="term" value="P:NAD+ biosynthetic process"/>
    <property type="evidence" value="ECO:0007669"/>
    <property type="project" value="UniProtKB-UniPathway"/>
</dbReference>
<evidence type="ECO:0000259" key="14">
    <source>
        <dbReference type="Pfam" id="PF02910"/>
    </source>
</evidence>
<feature type="domain" description="Fumarate reductase/succinate dehydrogenase flavoprotein-like C-terminal" evidence="14">
    <location>
        <begin position="445"/>
        <end position="524"/>
    </location>
</feature>
<evidence type="ECO:0000256" key="8">
    <source>
        <dbReference type="ARBA" id="ARBA00023002"/>
    </source>
</evidence>
<comment type="cofactor">
    <cofactor evidence="1 12">
        <name>FAD</name>
        <dbReference type="ChEBI" id="CHEBI:57692"/>
    </cofactor>
</comment>
<dbReference type="PIRSF" id="PIRSF000171">
    <property type="entry name" value="SDHA_APRA_LASPO"/>
    <property type="match status" value="1"/>
</dbReference>
<dbReference type="Gene3D" id="3.90.700.10">
    <property type="entry name" value="Succinate dehydrogenase/fumarate reductase flavoprotein, catalytic domain"/>
    <property type="match status" value="1"/>
</dbReference>
<dbReference type="InterPro" id="IPR027477">
    <property type="entry name" value="Succ_DH/fumarate_Rdtase_cat_sf"/>
</dbReference>
<dbReference type="Pfam" id="PF02910">
    <property type="entry name" value="Succ_DH_flav_C"/>
    <property type="match status" value="1"/>
</dbReference>
<dbReference type="AlphaFoldDB" id="A0A2M9A4B2"/>
<dbReference type="PANTHER" id="PTHR42716:SF2">
    <property type="entry name" value="L-ASPARTATE OXIDASE, CHLOROPLASTIC"/>
    <property type="match status" value="1"/>
</dbReference>
<name>A0A2M9A4B2_9BACT</name>
<dbReference type="SUPFAM" id="SSF56425">
    <property type="entry name" value="Succinate dehydrogenase/fumarate reductase flavoprotein, catalytic domain"/>
    <property type="match status" value="1"/>
</dbReference>
<dbReference type="PANTHER" id="PTHR42716">
    <property type="entry name" value="L-ASPARTATE OXIDASE"/>
    <property type="match status" value="1"/>
</dbReference>
<evidence type="ECO:0000313" key="16">
    <source>
        <dbReference type="Proteomes" id="UP000231134"/>
    </source>
</evidence>
<evidence type="ECO:0000256" key="7">
    <source>
        <dbReference type="ARBA" id="ARBA00022827"/>
    </source>
</evidence>
<dbReference type="GO" id="GO:0008734">
    <property type="term" value="F:L-aspartate oxidase activity"/>
    <property type="evidence" value="ECO:0007669"/>
    <property type="project" value="UniProtKB-UniRule"/>
</dbReference>
<dbReference type="NCBIfam" id="TIGR00551">
    <property type="entry name" value="nadB"/>
    <property type="match status" value="1"/>
</dbReference>
<proteinExistence type="inferred from homology"/>
<evidence type="ECO:0000256" key="12">
    <source>
        <dbReference type="RuleBase" id="RU362049"/>
    </source>
</evidence>
<evidence type="ECO:0000313" key="15">
    <source>
        <dbReference type="EMBL" id="PJJ40552.1"/>
    </source>
</evidence>
<evidence type="ECO:0000259" key="13">
    <source>
        <dbReference type="Pfam" id="PF00890"/>
    </source>
</evidence>
<dbReference type="Proteomes" id="UP000231134">
    <property type="component" value="Unassembled WGS sequence"/>
</dbReference>
<dbReference type="InterPro" id="IPR037099">
    <property type="entry name" value="Fum_R/Succ_DH_flav-like_C_sf"/>
</dbReference>
<evidence type="ECO:0000256" key="2">
    <source>
        <dbReference type="ARBA" id="ARBA00004950"/>
    </source>
</evidence>
<evidence type="ECO:0000256" key="10">
    <source>
        <dbReference type="NCBIfam" id="TIGR00551"/>
    </source>
</evidence>
<comment type="caution">
    <text evidence="15">The sequence shown here is derived from an EMBL/GenBank/DDBJ whole genome shotgun (WGS) entry which is preliminary data.</text>
</comment>
<dbReference type="UniPathway" id="UPA00253">
    <property type="reaction ID" value="UER00326"/>
</dbReference>
<evidence type="ECO:0000256" key="9">
    <source>
        <dbReference type="ARBA" id="ARBA00048305"/>
    </source>
</evidence>
<dbReference type="PRINTS" id="PR00411">
    <property type="entry name" value="PNDRDTASEI"/>
</dbReference>
<dbReference type="InterPro" id="IPR003953">
    <property type="entry name" value="FAD-dep_OxRdtase_2_FAD-bd"/>
</dbReference>
<keyword evidence="5 12" id="KW-0285">Flavoprotein</keyword>